<dbReference type="SUPFAM" id="SSF64438">
    <property type="entry name" value="CNF1/YfiH-like putative cysteine hydrolases"/>
    <property type="match status" value="1"/>
</dbReference>
<sequence>MTQTGRGDWYLTETDGARLARCGLLDDSRGFGHGFSSRDGGGAENPDVFLAAAGLAGRPVCMARQVHGARLISPGAVSELPEADGILIGNNPEGPAAGIRTADCVPVLLADPVSGQGAVVHSGWKGTAAGIAPLAVGVLAGRGVIPSDLRAALGPAIGGCCYQVGSEVVGAVGGAGVEPRGGGFRLDLRQAIRMQLEAAGVDPRRISIAPWCTCCEKGLFFSWRREGAGAGRMISVLAATGPP</sequence>
<name>A0A8J6Y346_9BACT</name>
<dbReference type="EMBL" id="JACXWD010000028">
    <property type="protein sequence ID" value="MBD3868344.1"/>
    <property type="molecule type" value="Genomic_DNA"/>
</dbReference>
<accession>A0A8J6Y346</accession>
<dbReference type="PANTHER" id="PTHR30616">
    <property type="entry name" value="UNCHARACTERIZED PROTEIN YFIH"/>
    <property type="match status" value="1"/>
</dbReference>
<dbReference type="AlphaFoldDB" id="A0A8J6Y346"/>
<evidence type="ECO:0000256" key="2">
    <source>
        <dbReference type="ARBA" id="ARBA00007353"/>
    </source>
</evidence>
<dbReference type="Proteomes" id="UP000648239">
    <property type="component" value="Unassembled WGS sequence"/>
</dbReference>
<dbReference type="GO" id="GO:0016787">
    <property type="term" value="F:hydrolase activity"/>
    <property type="evidence" value="ECO:0007669"/>
    <property type="project" value="UniProtKB-KW"/>
</dbReference>
<dbReference type="CDD" id="cd16833">
    <property type="entry name" value="YfiH"/>
    <property type="match status" value="1"/>
</dbReference>
<evidence type="ECO:0000256" key="6">
    <source>
        <dbReference type="ARBA" id="ARBA00022833"/>
    </source>
</evidence>
<evidence type="ECO:0000256" key="9">
    <source>
        <dbReference type="ARBA" id="ARBA00049893"/>
    </source>
</evidence>
<comment type="catalytic activity">
    <reaction evidence="7">
        <text>adenosine + H2O + H(+) = inosine + NH4(+)</text>
        <dbReference type="Rhea" id="RHEA:24408"/>
        <dbReference type="ChEBI" id="CHEBI:15377"/>
        <dbReference type="ChEBI" id="CHEBI:15378"/>
        <dbReference type="ChEBI" id="CHEBI:16335"/>
        <dbReference type="ChEBI" id="CHEBI:17596"/>
        <dbReference type="ChEBI" id="CHEBI:28938"/>
        <dbReference type="EC" id="3.5.4.4"/>
    </reaction>
    <physiologicalReaction direction="left-to-right" evidence="7">
        <dbReference type="Rhea" id="RHEA:24409"/>
    </physiologicalReaction>
</comment>
<proteinExistence type="inferred from homology"/>
<comment type="caution">
    <text evidence="10">The sequence shown here is derived from an EMBL/GenBank/DDBJ whole genome shotgun (WGS) entry which is preliminary data.</text>
</comment>
<dbReference type="GO" id="GO:0017061">
    <property type="term" value="F:S-methyl-5-thioadenosine phosphorylase activity"/>
    <property type="evidence" value="ECO:0007669"/>
    <property type="project" value="UniProtKB-EC"/>
</dbReference>
<evidence type="ECO:0000313" key="11">
    <source>
        <dbReference type="Proteomes" id="UP000648239"/>
    </source>
</evidence>
<keyword evidence="3" id="KW-0808">Transferase</keyword>
<keyword evidence="6" id="KW-0862">Zinc</keyword>
<evidence type="ECO:0000256" key="5">
    <source>
        <dbReference type="ARBA" id="ARBA00022801"/>
    </source>
</evidence>
<dbReference type="Gene3D" id="3.60.140.10">
    <property type="entry name" value="CNF1/YfiH-like putative cysteine hydrolases"/>
    <property type="match status" value="1"/>
</dbReference>
<evidence type="ECO:0000256" key="1">
    <source>
        <dbReference type="ARBA" id="ARBA00000553"/>
    </source>
</evidence>
<dbReference type="InterPro" id="IPR003730">
    <property type="entry name" value="Cu_polyphenol_OxRdtase"/>
</dbReference>
<comment type="catalytic activity">
    <reaction evidence="8">
        <text>adenosine + phosphate = alpha-D-ribose 1-phosphate + adenine</text>
        <dbReference type="Rhea" id="RHEA:27642"/>
        <dbReference type="ChEBI" id="CHEBI:16335"/>
        <dbReference type="ChEBI" id="CHEBI:16708"/>
        <dbReference type="ChEBI" id="CHEBI:43474"/>
        <dbReference type="ChEBI" id="CHEBI:57720"/>
        <dbReference type="EC" id="2.4.2.1"/>
    </reaction>
    <physiologicalReaction direction="left-to-right" evidence="8">
        <dbReference type="Rhea" id="RHEA:27643"/>
    </physiologicalReaction>
</comment>
<evidence type="ECO:0000256" key="8">
    <source>
        <dbReference type="ARBA" id="ARBA00048968"/>
    </source>
</evidence>
<dbReference type="PANTHER" id="PTHR30616:SF2">
    <property type="entry name" value="PURINE NUCLEOSIDE PHOSPHORYLASE LACC1"/>
    <property type="match status" value="1"/>
</dbReference>
<dbReference type="InterPro" id="IPR011324">
    <property type="entry name" value="Cytotoxic_necrot_fac-like_cat"/>
</dbReference>
<evidence type="ECO:0000256" key="4">
    <source>
        <dbReference type="ARBA" id="ARBA00022723"/>
    </source>
</evidence>
<comment type="catalytic activity">
    <reaction evidence="1">
        <text>inosine + phosphate = alpha-D-ribose 1-phosphate + hypoxanthine</text>
        <dbReference type="Rhea" id="RHEA:27646"/>
        <dbReference type="ChEBI" id="CHEBI:17368"/>
        <dbReference type="ChEBI" id="CHEBI:17596"/>
        <dbReference type="ChEBI" id="CHEBI:43474"/>
        <dbReference type="ChEBI" id="CHEBI:57720"/>
        <dbReference type="EC" id="2.4.2.1"/>
    </reaction>
    <physiologicalReaction direction="left-to-right" evidence="1">
        <dbReference type="Rhea" id="RHEA:27647"/>
    </physiologicalReaction>
</comment>
<evidence type="ECO:0000256" key="7">
    <source>
        <dbReference type="ARBA" id="ARBA00047989"/>
    </source>
</evidence>
<keyword evidence="5" id="KW-0378">Hydrolase</keyword>
<dbReference type="Pfam" id="PF02578">
    <property type="entry name" value="Cu-oxidase_4"/>
    <property type="match status" value="1"/>
</dbReference>
<reference evidence="10 11" key="1">
    <citation type="submission" date="2020-08" db="EMBL/GenBank/DDBJ databases">
        <title>Acidobacteriota in marine sediments use diverse sulfur dissimilation pathways.</title>
        <authorList>
            <person name="Wasmund K."/>
        </authorList>
    </citation>
    <scope>NUCLEOTIDE SEQUENCE [LARGE SCALE GENOMIC DNA]</scope>
    <source>
        <strain evidence="10">MAG AM4</strain>
    </source>
</reference>
<protein>
    <submittedName>
        <fullName evidence="10">Polyphenol oxidase family protein</fullName>
    </submittedName>
</protein>
<dbReference type="GO" id="GO:0005507">
    <property type="term" value="F:copper ion binding"/>
    <property type="evidence" value="ECO:0007669"/>
    <property type="project" value="TreeGrafter"/>
</dbReference>
<dbReference type="InterPro" id="IPR038371">
    <property type="entry name" value="Cu_polyphenol_OxRdtase_sf"/>
</dbReference>
<gene>
    <name evidence="10" type="ORF">IFK94_09480</name>
</gene>
<organism evidence="10 11">
    <name type="scientific">Candidatus Polarisedimenticola svalbardensis</name>
    <dbReference type="NCBI Taxonomy" id="2886004"/>
    <lineage>
        <taxon>Bacteria</taxon>
        <taxon>Pseudomonadati</taxon>
        <taxon>Acidobacteriota</taxon>
        <taxon>Candidatus Polarisedimenticolia</taxon>
        <taxon>Candidatus Polarisedimenticolales</taxon>
        <taxon>Candidatus Polarisedimenticolaceae</taxon>
        <taxon>Candidatus Polarisedimenticola</taxon>
    </lineage>
</organism>
<evidence type="ECO:0000256" key="3">
    <source>
        <dbReference type="ARBA" id="ARBA00022679"/>
    </source>
</evidence>
<comment type="similarity">
    <text evidence="2">Belongs to the purine nucleoside phosphorylase YfiH/LACC1 family.</text>
</comment>
<comment type="catalytic activity">
    <reaction evidence="9">
        <text>S-methyl-5'-thioadenosine + phosphate = 5-(methylsulfanyl)-alpha-D-ribose 1-phosphate + adenine</text>
        <dbReference type="Rhea" id="RHEA:11852"/>
        <dbReference type="ChEBI" id="CHEBI:16708"/>
        <dbReference type="ChEBI" id="CHEBI:17509"/>
        <dbReference type="ChEBI" id="CHEBI:43474"/>
        <dbReference type="ChEBI" id="CHEBI:58533"/>
        <dbReference type="EC" id="2.4.2.28"/>
    </reaction>
    <physiologicalReaction direction="left-to-right" evidence="9">
        <dbReference type="Rhea" id="RHEA:11853"/>
    </physiologicalReaction>
</comment>
<evidence type="ECO:0000313" key="10">
    <source>
        <dbReference type="EMBL" id="MBD3868344.1"/>
    </source>
</evidence>
<keyword evidence="4" id="KW-0479">Metal-binding</keyword>